<dbReference type="Proteomes" id="UP000247409">
    <property type="component" value="Unassembled WGS sequence"/>
</dbReference>
<feature type="domain" description="U3 small nucleolar RNA-associated protein 20" evidence="3">
    <location>
        <begin position="1898"/>
        <end position="2121"/>
    </location>
</feature>
<organism evidence="4 5">
    <name type="scientific">Gracilariopsis chorda</name>
    <dbReference type="NCBI Taxonomy" id="448386"/>
    <lineage>
        <taxon>Eukaryota</taxon>
        <taxon>Rhodophyta</taxon>
        <taxon>Florideophyceae</taxon>
        <taxon>Rhodymeniophycidae</taxon>
        <taxon>Gracilariales</taxon>
        <taxon>Gracilariaceae</taxon>
        <taxon>Gracilariopsis</taxon>
    </lineage>
</organism>
<feature type="region of interest" description="Disordered" evidence="1">
    <location>
        <begin position="2836"/>
        <end position="2881"/>
    </location>
</feature>
<comment type="caution">
    <text evidence="4">The sequence shown here is derived from an EMBL/GenBank/DDBJ whole genome shotgun (WGS) entry which is preliminary data.</text>
</comment>
<gene>
    <name evidence="4" type="ORF">BWQ96_04319</name>
</gene>
<dbReference type="Gene3D" id="1.25.10.10">
    <property type="entry name" value="Leucine-rich Repeat Variant"/>
    <property type="match status" value="1"/>
</dbReference>
<feature type="compositionally biased region" description="Basic residues" evidence="1">
    <location>
        <begin position="2842"/>
        <end position="2859"/>
    </location>
</feature>
<dbReference type="OrthoDB" id="360653at2759"/>
<dbReference type="InterPro" id="IPR016024">
    <property type="entry name" value="ARM-type_fold"/>
</dbReference>
<dbReference type="SUPFAM" id="SSF48371">
    <property type="entry name" value="ARM repeat"/>
    <property type="match status" value="4"/>
</dbReference>
<dbReference type="Pfam" id="PF20416">
    <property type="entry name" value="UTP20"/>
    <property type="match status" value="1"/>
</dbReference>
<evidence type="ECO:0000259" key="2">
    <source>
        <dbReference type="Pfam" id="PF07539"/>
    </source>
</evidence>
<keyword evidence="5" id="KW-1185">Reference proteome</keyword>
<dbReference type="EMBL" id="NBIV01000050">
    <property type="protein sequence ID" value="PXF45884.1"/>
    <property type="molecule type" value="Genomic_DNA"/>
</dbReference>
<reference evidence="4 5" key="1">
    <citation type="journal article" date="2018" name="Mol. Biol. Evol.">
        <title>Analysis of the draft genome of the red seaweed Gracilariopsis chorda provides insights into genome size evolution in Rhodophyta.</title>
        <authorList>
            <person name="Lee J."/>
            <person name="Yang E.C."/>
            <person name="Graf L."/>
            <person name="Yang J.H."/>
            <person name="Qiu H."/>
            <person name="Zel Zion U."/>
            <person name="Chan C.X."/>
            <person name="Stephens T.G."/>
            <person name="Weber A.P.M."/>
            <person name="Boo G.H."/>
            <person name="Boo S.M."/>
            <person name="Kim K.M."/>
            <person name="Shin Y."/>
            <person name="Jung M."/>
            <person name="Lee S.J."/>
            <person name="Yim H.S."/>
            <person name="Lee J.H."/>
            <person name="Bhattacharya D."/>
            <person name="Yoon H.S."/>
        </authorList>
    </citation>
    <scope>NUCLEOTIDE SEQUENCE [LARGE SCALE GENOMIC DNA]</scope>
    <source>
        <strain evidence="4 5">SKKU-2015</strain>
        <tissue evidence="4">Whole body</tissue>
    </source>
</reference>
<feature type="domain" description="U3 small nucleolar RNA-associated protein 20 N-terminal" evidence="2">
    <location>
        <begin position="1048"/>
        <end position="1245"/>
    </location>
</feature>
<feature type="compositionally biased region" description="Basic and acidic residues" evidence="1">
    <location>
        <begin position="878"/>
        <end position="890"/>
    </location>
</feature>
<dbReference type="InterPro" id="IPR011430">
    <property type="entry name" value="UTP20_N"/>
</dbReference>
<feature type="region of interest" description="Disordered" evidence="1">
    <location>
        <begin position="865"/>
        <end position="929"/>
    </location>
</feature>
<dbReference type="InterPro" id="IPR011989">
    <property type="entry name" value="ARM-like"/>
</dbReference>
<evidence type="ECO:0000313" key="4">
    <source>
        <dbReference type="EMBL" id="PXF45884.1"/>
    </source>
</evidence>
<dbReference type="PANTHER" id="PTHR17695">
    <property type="entry name" value="SMALL SUBUNIT PROCESSOME COMPONENT 20 HOMOLOG"/>
    <property type="match status" value="1"/>
</dbReference>
<proteinExistence type="predicted"/>
<dbReference type="STRING" id="448386.A0A2V3IUT9"/>
<evidence type="ECO:0000313" key="5">
    <source>
        <dbReference type="Proteomes" id="UP000247409"/>
    </source>
</evidence>
<dbReference type="InterPro" id="IPR046523">
    <property type="entry name" value="UTP20_dom"/>
</dbReference>
<dbReference type="InterPro" id="IPR052575">
    <property type="entry name" value="SSU_processome_comp_20"/>
</dbReference>
<dbReference type="PANTHER" id="PTHR17695:SF11">
    <property type="entry name" value="SMALL SUBUNIT PROCESSOME COMPONENT 20 HOMOLOG"/>
    <property type="match status" value="1"/>
</dbReference>
<dbReference type="GO" id="GO:0030686">
    <property type="term" value="C:90S preribosome"/>
    <property type="evidence" value="ECO:0007669"/>
    <property type="project" value="TreeGrafter"/>
</dbReference>
<sequence>MRGNTGTAPLKVLDEQALVEGRKRWRFATLKTRLQTTSARPAALPSLQSHSHVQQQTDKHDTTVSHFSAILATEADANITASFKQFYTLVHPLSLSLPLVFRNRKKLINICLTALQHATEHQAEATVSVARCLTAIFVDIGPNFVHPLFPRIIASFASVLNATTVAAFSSAPNNQQNKRSSTPSILWDPTTSLIPLFASLAEITRLAIHVLALHPQHTVNSLLPLLCHPHFRIREMTAESCLGYLIRKTRDEHRLKRLTECAALAAACSEIPSEQHHHAAHGLGVSLFEAVRAPSGRLHSRSSLVMTQVLDTLCLQCKPTENNHADIERYMMVVYTCCSNLSRYISNEKDANALSAVFVTCGESALSESNDVALTNVLYLLRKWIQYGGKKLSDLLGLPFLQRILNLLSKCVFERNGDPRICYESLCAMCSASRHASFSFSHKTCRHVISPALSKISESDAPEAMKAALCVVLDKYKDDWDFARLGALAKGVGSLCDKVASQTHREMPASEDFEHAKISKPALFAALRFLELRNLSRNWQQVIASGLQCVELNSQINSVLQWYAEKDDVLTDRTSDSDGNNLLRYVLQYLSSVHVPASVELLGTIAAKDGLSLRWKADTLRAMTYQLFQSGAGISGKDHAIFDLVKDILSEGKDKMLPPSALQALDFFFRSSDVGARSSEIIRDCVSEELETKLMEGLSSSDSAVRIASASNLANIAMVQRWQAEEQGVEPDDNSEEEHHAHELLQLQRAFDGNDTFAKGLFELMRNIFETTQSMEKISAKKRHVQEILRLVQNSRSVSTHLLKSIVHFSIGILRTPLRLIWKDARYLLANAVDRDDKLAMNIVVRKLGACSDVVLSYAQRQTSEEDEVEDINDASNLDERPNHGNEQPENKGQSTSEERDQNKGSPGSVGLKRSTAGSSFETSGKRRRTSSRAALDTVWHWSAPESCDLKKVVEESHLFTPCCFSDNGSLGENSTTDAPTVLIELARSLCDVPKHTTKYRTDIISIYLQLDRHLFSQRLGGSISHVFTNLLEKMGGLKCCESNKSLEDQMRERLLSDLTAPNSELQGSVLRCLCASRSPWIKPHRDSLIRLTQSASFREELALITERLFSGPQELALSFDQKEAMVDVLTRICFSKMQGKMNKKDSHRSAALSFLASKLPGDIAFPKLTSLILRPLGHVISALEGDLSSKISHLEMPNSNVQKAILSSIEAVVKNCRMSLQPASWRKLGIGALVILRNAGKGSQGQSIRSRSLKLCSAMHLSRPAETSILTRGVMEALQKAGFSTEVEKKTTRGTPALMRYIGAVMEANGDDAKEEVVNRHSWAIEYCFAIMKGSDVGVEPLEASLKVANGFLHFCSECALTHSTPSSLSSPATTLLKLLGSSLRSLVSLLLSKAEQGRKAQKHWSKTYATSLSALEKLSSISVVDVTVMVPVAEALSVSLISGDAFPISTSIPLKALSGIIGRAHKNPGTAQGAILNSILRLIPIAAEPRITNDSTAYAALCDLLSALGLPDIEAASQLLKQMHAMQSSKLDAPDLDKRIQALNELIRVTKRGLVNRKACIRLVQNLTQQPKDASDGDAQSQEVACSSNALIALFCGACAAVRSEDTAVRGNGGYAIMLMAQWAGSSEHGSALALRTHIFKYLLQATIASRDQTYRREYCRALGEFVRKTERLENSDDWDGYTSFPILKSLASSEDVNADFFENLVHLQAHRRGRALRDLEKSLQTPKAEDPEDADTNVAYQVFATTFCLPLGMNLAMESMRNPDLLGHKRFGRGSQAKEDAKRDVAVWAVSLVRESAKYLSWEEYKKCLSTVLRRLNVESSEQVYGVLYKLLVKISEAYPRHEEGSADYDRVSNYLVEFVLPRMLKHVTSGAVEGNILQVSDSQNLMKNRPAANAFQAPVATAIAQLMTRLPNGMLDTTIPLLITPMTNALRSRMTGIRDSAKKTLTSVVLILGPKYLGYILKQVLSGLSEGFRRDTCIYVVHSLLSGIFDSKDTGNVSFFLDDIYDIVSGLLIEELKNGINEERRDYEDPNSSTSRLRQASLRAAKASGCAEIIATHLSFKEHAERFCLPFLEIQAGASSSKLLNRMQDFWRHVVQGFSKNKTMNVQDSFILCYKIISRRTLLENSHGEVMDNEDGAEISERGRPSTSDNYRMSKVGLQILQSILTKNWPLISGTSDESRRLQAMCEPFCEILVSALKHGRDDLTIMVFRVSQRLLKLPLIGRPEMGSRLSETIVDVLSHGSNAISSTGAPDTEDSLFITCLRAAAVLLSELGTQSFKVVPRDRVEALISVSVECIDSGGPEVRMAALSVLRSLVLGEVIIPALYDAMTKVNHMAIHCQSRQLRNACTALSVTFLVSFPLGSKRVRQQLEFFVRNLSYKLPEGRLGALNAINMVVNKFPVPVLEKECEYLFVALASMVSRDADSQCRSEASQCLRLLFEKLPAGRKVADLLRMAVALSGLKLSDGPSLEVHIKVEDVDPVIQRSGASSMTAACMSGNLSDEQITIVVRAAATLLPGLSNVPGWETAHAFLVCVEEAFERSALTANKQMELQKFVLPLWKSLPSFLLSKHQWVRLSAARLLRRHLSSAGGRHVDIQDPMSPYTVWSSDDLVREILRSCSLQLEANILSPELARQVLNNIMCMADVLKRNPQVGDLRTRDAESETLQTHVSPCEEDSDRTEGRALTWLIARMSGIAMKGRFESSDVLRRGCALRFLIVTSKWWDPPVIKRHERQYINAVVKVLESGDIRAASGEVADVSIPSSNPIKKTDPVESTAEESGLTGQGLQLLAQTLQESLTEVLGTAEYYKVYNQLRSKREEVKQERKRKAALFAAVDPERAAKKRRKKADAKKRKKKKSERTIPNAVDPVANQRAQLTEGL</sequence>
<dbReference type="Pfam" id="PF07539">
    <property type="entry name" value="UTP20_N"/>
    <property type="match status" value="1"/>
</dbReference>
<accession>A0A2V3IUT9</accession>
<protein>
    <submittedName>
        <fullName evidence="4">Small subunit processome component 20-like</fullName>
    </submittedName>
</protein>
<evidence type="ECO:0000256" key="1">
    <source>
        <dbReference type="SAM" id="MobiDB-lite"/>
    </source>
</evidence>
<name>A0A2V3IUT9_9FLOR</name>
<evidence type="ECO:0000259" key="3">
    <source>
        <dbReference type="Pfam" id="PF20416"/>
    </source>
</evidence>
<dbReference type="GO" id="GO:0032040">
    <property type="term" value="C:small-subunit processome"/>
    <property type="evidence" value="ECO:0007669"/>
    <property type="project" value="TreeGrafter"/>
</dbReference>